<dbReference type="InterPro" id="IPR036291">
    <property type="entry name" value="NAD(P)-bd_dom_sf"/>
</dbReference>
<evidence type="ECO:0000313" key="8">
    <source>
        <dbReference type="Proteomes" id="UP000250744"/>
    </source>
</evidence>
<organism evidence="7 8">
    <name type="scientific">Nitrincola tibetensis</name>
    <dbReference type="NCBI Taxonomy" id="2219697"/>
    <lineage>
        <taxon>Bacteria</taxon>
        <taxon>Pseudomonadati</taxon>
        <taxon>Pseudomonadota</taxon>
        <taxon>Gammaproteobacteria</taxon>
        <taxon>Oceanospirillales</taxon>
        <taxon>Oceanospirillaceae</taxon>
        <taxon>Nitrincola</taxon>
    </lineage>
</organism>
<dbReference type="EMBL" id="QKRX01000003">
    <property type="protein sequence ID" value="RAU18855.1"/>
    <property type="molecule type" value="Genomic_DNA"/>
</dbReference>
<dbReference type="Proteomes" id="UP000250744">
    <property type="component" value="Unassembled WGS sequence"/>
</dbReference>
<feature type="domain" description="D-isomer specific 2-hydroxyacid dehydrogenase catalytic" evidence="5">
    <location>
        <begin position="13"/>
        <end position="319"/>
    </location>
</feature>
<dbReference type="PANTHER" id="PTHR42789:SF1">
    <property type="entry name" value="D-ISOMER SPECIFIC 2-HYDROXYACID DEHYDROGENASE FAMILY PROTEIN (AFU_ORTHOLOGUE AFUA_6G10090)"/>
    <property type="match status" value="1"/>
</dbReference>
<evidence type="ECO:0000259" key="5">
    <source>
        <dbReference type="Pfam" id="PF00389"/>
    </source>
</evidence>
<dbReference type="InterPro" id="IPR006140">
    <property type="entry name" value="D-isomer_DH_NAD-bd"/>
</dbReference>
<keyword evidence="2 4" id="KW-0560">Oxidoreductase</keyword>
<name>A0A364NPP3_9GAMM</name>
<protein>
    <submittedName>
        <fullName evidence="7">D-2-hydroxyacid dehydrogenase family protein</fullName>
    </submittedName>
</protein>
<dbReference type="InterPro" id="IPR006139">
    <property type="entry name" value="D-isomer_2_OHA_DH_cat_dom"/>
</dbReference>
<dbReference type="SUPFAM" id="SSF51735">
    <property type="entry name" value="NAD(P)-binding Rossmann-fold domains"/>
    <property type="match status" value="1"/>
</dbReference>
<dbReference type="Pfam" id="PF00389">
    <property type="entry name" value="2-Hacid_dh"/>
    <property type="match status" value="1"/>
</dbReference>
<evidence type="ECO:0000313" key="7">
    <source>
        <dbReference type="EMBL" id="RAU18855.1"/>
    </source>
</evidence>
<feature type="domain" description="D-isomer specific 2-hydroxyacid dehydrogenase NAD-binding" evidence="6">
    <location>
        <begin position="111"/>
        <end position="289"/>
    </location>
</feature>
<dbReference type="OrthoDB" id="9805416at2"/>
<proteinExistence type="inferred from homology"/>
<sequence length="323" mass="35769">MKIAVLDDYQNVVKSLDCFKLLEGHEVQVFNETYTNVDTLAEQLMDFEALVLIRERTVIRRELLAKLPNLKLISQTGKVSNHLDPKLCHEYGVSVAEGVGSPIAPAELTWALMMAASRHLPAYASNLSQGFWQQSGSLGLGRVLHGLTLGIWGYGKIGQRIARYAEAFGMRVLVWGREPSLKLAQEQGFEAAASKDDFFKTADIVSLHLRLNPATTACVTEQDLALMKADSLLVNTSRAELIEDGALYRQLKAHPTKRAAVDVFSHEPATLDNEPLLALPNALCSPHLGYVEHNSYELYFRIAFENVLAFAQGQPQNLVHVDS</sequence>
<evidence type="ECO:0000259" key="6">
    <source>
        <dbReference type="Pfam" id="PF02826"/>
    </source>
</evidence>
<dbReference type="SUPFAM" id="SSF52283">
    <property type="entry name" value="Formate/glycerate dehydrogenase catalytic domain-like"/>
    <property type="match status" value="1"/>
</dbReference>
<gene>
    <name evidence="7" type="ORF">DN062_05070</name>
</gene>
<dbReference type="PANTHER" id="PTHR42789">
    <property type="entry name" value="D-ISOMER SPECIFIC 2-HYDROXYACID DEHYDROGENASE FAMILY PROTEIN (AFU_ORTHOLOGUE AFUA_6G10090)"/>
    <property type="match status" value="1"/>
</dbReference>
<dbReference type="GO" id="GO:0051287">
    <property type="term" value="F:NAD binding"/>
    <property type="evidence" value="ECO:0007669"/>
    <property type="project" value="InterPro"/>
</dbReference>
<dbReference type="CDD" id="cd12169">
    <property type="entry name" value="PGDH_like_1"/>
    <property type="match status" value="1"/>
</dbReference>
<accession>A0A364NPP3</accession>
<dbReference type="RefSeq" id="WP_112158174.1">
    <property type="nucleotide sequence ID" value="NZ_QKRX01000003.1"/>
</dbReference>
<reference evidence="7 8" key="1">
    <citation type="submission" date="2018-06" db="EMBL/GenBank/DDBJ databases">
        <title>Nitrincola tibetense sp. nov., isolated from Lake XuguoCo on Tibetan Plateau.</title>
        <authorList>
            <person name="Xing P."/>
        </authorList>
    </citation>
    <scope>NUCLEOTIDE SEQUENCE [LARGE SCALE GENOMIC DNA]</scope>
    <source>
        <strain evidence="8">xg18</strain>
    </source>
</reference>
<comment type="caution">
    <text evidence="7">The sequence shown here is derived from an EMBL/GenBank/DDBJ whole genome shotgun (WGS) entry which is preliminary data.</text>
</comment>
<dbReference type="InterPro" id="IPR050857">
    <property type="entry name" value="D-2-hydroxyacid_DH"/>
</dbReference>
<keyword evidence="3" id="KW-0520">NAD</keyword>
<dbReference type="Gene3D" id="3.40.50.720">
    <property type="entry name" value="NAD(P)-binding Rossmann-like Domain"/>
    <property type="match status" value="2"/>
</dbReference>
<dbReference type="GO" id="GO:0016616">
    <property type="term" value="F:oxidoreductase activity, acting on the CH-OH group of donors, NAD or NADP as acceptor"/>
    <property type="evidence" value="ECO:0007669"/>
    <property type="project" value="InterPro"/>
</dbReference>
<dbReference type="Pfam" id="PF02826">
    <property type="entry name" value="2-Hacid_dh_C"/>
    <property type="match status" value="1"/>
</dbReference>
<evidence type="ECO:0000256" key="4">
    <source>
        <dbReference type="RuleBase" id="RU003719"/>
    </source>
</evidence>
<keyword evidence="8" id="KW-1185">Reference proteome</keyword>
<comment type="similarity">
    <text evidence="1 4">Belongs to the D-isomer specific 2-hydroxyacid dehydrogenase family.</text>
</comment>
<evidence type="ECO:0000256" key="3">
    <source>
        <dbReference type="ARBA" id="ARBA00023027"/>
    </source>
</evidence>
<dbReference type="AlphaFoldDB" id="A0A364NPP3"/>
<evidence type="ECO:0000256" key="1">
    <source>
        <dbReference type="ARBA" id="ARBA00005854"/>
    </source>
</evidence>
<evidence type="ECO:0000256" key="2">
    <source>
        <dbReference type="ARBA" id="ARBA00023002"/>
    </source>
</evidence>